<evidence type="ECO:0000256" key="1">
    <source>
        <dbReference type="ARBA" id="ARBA00006252"/>
    </source>
</evidence>
<evidence type="ECO:0000313" key="5">
    <source>
        <dbReference type="Proteomes" id="UP000002216"/>
    </source>
</evidence>
<dbReference type="GO" id="GO:0005829">
    <property type="term" value="C:cytosol"/>
    <property type="evidence" value="ECO:0007669"/>
    <property type="project" value="TreeGrafter"/>
</dbReference>
<dbReference type="AlphaFoldDB" id="C7LQL9"/>
<protein>
    <submittedName>
        <fullName evidence="4">NAD(P)H dehydrogenase (Quinone)</fullName>
    </submittedName>
</protein>
<reference evidence="4 5" key="1">
    <citation type="journal article" date="2009" name="Stand. Genomic Sci.">
        <title>Complete genome sequence of Desulfomicrobium baculatum type strain (X).</title>
        <authorList>
            <person name="Copeland A."/>
            <person name="Spring S."/>
            <person name="Goker M."/>
            <person name="Schneider S."/>
            <person name="Lapidus A."/>
            <person name="Del Rio T.G."/>
            <person name="Tice H."/>
            <person name="Cheng J.F."/>
            <person name="Chen F."/>
            <person name="Nolan M."/>
            <person name="Bruce D."/>
            <person name="Goodwin L."/>
            <person name="Pitluck S."/>
            <person name="Ivanova N."/>
            <person name="Mavrommatis K."/>
            <person name="Ovchinnikova G."/>
            <person name="Pati A."/>
            <person name="Chen A."/>
            <person name="Palaniappan K."/>
            <person name="Land M."/>
            <person name="Hauser L."/>
            <person name="Chang Y.J."/>
            <person name="Jeffries C.C."/>
            <person name="Meincke L."/>
            <person name="Sims D."/>
            <person name="Brettin T."/>
            <person name="Detter J.C."/>
            <person name="Han C."/>
            <person name="Chain P."/>
            <person name="Bristow J."/>
            <person name="Eisen J.A."/>
            <person name="Markowitz V."/>
            <person name="Hugenholtz P."/>
            <person name="Kyrpides N.C."/>
            <person name="Klenk H.P."/>
            <person name="Lucas S."/>
        </authorList>
    </citation>
    <scope>NUCLEOTIDE SEQUENCE [LARGE SCALE GENOMIC DNA]</scope>
    <source>
        <strain evidence="5">DSM 4028 / VKM B-1378 / X</strain>
    </source>
</reference>
<dbReference type="Pfam" id="PF02525">
    <property type="entry name" value="Flavodoxin_2"/>
    <property type="match status" value="1"/>
</dbReference>
<evidence type="ECO:0000256" key="2">
    <source>
        <dbReference type="ARBA" id="ARBA00023002"/>
    </source>
</evidence>
<evidence type="ECO:0000259" key="3">
    <source>
        <dbReference type="Pfam" id="PF02525"/>
    </source>
</evidence>
<feature type="domain" description="Flavodoxin-like fold" evidence="3">
    <location>
        <begin position="1"/>
        <end position="169"/>
    </location>
</feature>
<dbReference type="Proteomes" id="UP000002216">
    <property type="component" value="Chromosome"/>
</dbReference>
<dbReference type="InterPro" id="IPR003680">
    <property type="entry name" value="Flavodoxin_fold"/>
</dbReference>
<dbReference type="HOGENOM" id="CLU_058643_1_0_7"/>
<dbReference type="InterPro" id="IPR029039">
    <property type="entry name" value="Flavoprotein-like_sf"/>
</dbReference>
<dbReference type="InterPro" id="IPR051545">
    <property type="entry name" value="NAD(P)H_dehydrogenase_qn"/>
</dbReference>
<dbReference type="GO" id="GO:0003955">
    <property type="term" value="F:NAD(P)H dehydrogenase (quinone) activity"/>
    <property type="evidence" value="ECO:0007669"/>
    <property type="project" value="TreeGrafter"/>
</dbReference>
<gene>
    <name evidence="4" type="ordered locus">Dbac_3453</name>
</gene>
<evidence type="ECO:0000313" key="4">
    <source>
        <dbReference type="EMBL" id="ACU91525.1"/>
    </source>
</evidence>
<proteinExistence type="inferred from homology"/>
<keyword evidence="5" id="KW-1185">Reference proteome</keyword>
<dbReference type="SUPFAM" id="SSF52218">
    <property type="entry name" value="Flavoproteins"/>
    <property type="match status" value="1"/>
</dbReference>
<dbReference type="OrthoDB" id="9798454at2"/>
<organism evidence="4 5">
    <name type="scientific">Desulfomicrobium baculatum (strain DSM 4028 / VKM B-1378 / X)</name>
    <name type="common">Desulfovibrio baculatus</name>
    <dbReference type="NCBI Taxonomy" id="525897"/>
    <lineage>
        <taxon>Bacteria</taxon>
        <taxon>Pseudomonadati</taxon>
        <taxon>Thermodesulfobacteriota</taxon>
        <taxon>Desulfovibrionia</taxon>
        <taxon>Desulfovibrionales</taxon>
        <taxon>Desulfomicrobiaceae</taxon>
        <taxon>Desulfomicrobium</taxon>
    </lineage>
</organism>
<name>C7LQL9_DESBD</name>
<keyword evidence="2" id="KW-0560">Oxidoreductase</keyword>
<comment type="similarity">
    <text evidence="1">Belongs to the NAD(P)H dehydrogenase (quinone) family.</text>
</comment>
<dbReference type="KEGG" id="dba:Dbac_3453"/>
<dbReference type="Gene3D" id="3.40.50.360">
    <property type="match status" value="1"/>
</dbReference>
<accession>C7LQL9</accession>
<dbReference type="PANTHER" id="PTHR10204">
    <property type="entry name" value="NAD P H OXIDOREDUCTASE-RELATED"/>
    <property type="match status" value="1"/>
</dbReference>
<sequence>MNHLVIFCHPSAASFNRAIADSVQAVSEALGHDTSCRDLYGIAFNPVLCKRDMDDPAGTVPQDVRQEQEFITWADTLTFVYPVWWAGMPAMLKGYVDRVFCQDFAYSLHGDSVKGLLGGKKVLIFNTTGLPSPFYTSQGMHEAMSLTTNTGIFELCGMEVLHHAFFGSLCAVSDDVRKSYLSEVVSITSRYL</sequence>
<dbReference type="STRING" id="525897.Dbac_3453"/>
<dbReference type="PANTHER" id="PTHR10204:SF34">
    <property type="entry name" value="NAD(P)H DEHYDROGENASE [QUINONE] 1 ISOFORM 1"/>
    <property type="match status" value="1"/>
</dbReference>
<dbReference type="EMBL" id="CP001629">
    <property type="protein sequence ID" value="ACU91525.1"/>
    <property type="molecule type" value="Genomic_DNA"/>
</dbReference>
<dbReference type="RefSeq" id="WP_015775612.1">
    <property type="nucleotide sequence ID" value="NC_013173.1"/>
</dbReference>
<dbReference type="eggNOG" id="COG2249">
    <property type="taxonomic scope" value="Bacteria"/>
</dbReference>